<dbReference type="InterPro" id="IPR013766">
    <property type="entry name" value="Thioredoxin_domain"/>
</dbReference>
<evidence type="ECO:0000313" key="8">
    <source>
        <dbReference type="Proteomes" id="UP000430232"/>
    </source>
</evidence>
<evidence type="ECO:0000256" key="3">
    <source>
        <dbReference type="ARBA" id="ARBA00023284"/>
    </source>
</evidence>
<feature type="domain" description="Thioredoxin" evidence="5">
    <location>
        <begin position="128"/>
        <end position="268"/>
    </location>
</feature>
<dbReference type="OrthoDB" id="9811352at2"/>
<dbReference type="PROSITE" id="PS51352">
    <property type="entry name" value="THIOREDOXIN_2"/>
    <property type="match status" value="1"/>
</dbReference>
<dbReference type="Gene3D" id="3.40.30.10">
    <property type="entry name" value="Glutaredoxin"/>
    <property type="match status" value="1"/>
</dbReference>
<dbReference type="AlphaFoldDB" id="A0A6H9TBZ4"/>
<reference evidence="6 8" key="1">
    <citation type="submission" date="2019-09" db="EMBL/GenBank/DDBJ databases">
        <title>Draft genome sequences of 48 bacterial type strains from the CCUG.</title>
        <authorList>
            <person name="Tunovic T."/>
            <person name="Pineiro-Iglesias B."/>
            <person name="Unosson C."/>
            <person name="Inganas E."/>
            <person name="Ohlen M."/>
            <person name="Cardew S."/>
            <person name="Jensie-Markopoulos S."/>
            <person name="Salva-Serra F."/>
            <person name="Jaen-Luchoro D."/>
            <person name="Karlsson R."/>
            <person name="Svensson-Stadler L."/>
            <person name="Chun J."/>
            <person name="Moore E."/>
        </authorList>
    </citation>
    <scope>NUCLEOTIDE SEQUENCE [LARGE SCALE GENOMIC DNA]</scope>
    <source>
        <strain evidence="6 8">CCUG 54555</strain>
    </source>
</reference>
<dbReference type="InterPro" id="IPR001640">
    <property type="entry name" value="Lgt"/>
</dbReference>
<dbReference type="GO" id="GO:0042158">
    <property type="term" value="P:lipoprotein biosynthetic process"/>
    <property type="evidence" value="ECO:0007669"/>
    <property type="project" value="InterPro"/>
</dbReference>
<keyword evidence="8" id="KW-1185">Reference proteome</keyword>
<dbReference type="GO" id="GO:0015036">
    <property type="term" value="F:disulfide oxidoreductase activity"/>
    <property type="evidence" value="ECO:0007669"/>
    <property type="project" value="UniProtKB-ARBA"/>
</dbReference>
<dbReference type="SUPFAM" id="SSF52833">
    <property type="entry name" value="Thioredoxin-like"/>
    <property type="match status" value="1"/>
</dbReference>
<gene>
    <name evidence="7" type="ORF">BLA24064_01268</name>
    <name evidence="6" type="ORF">F7R21_17240</name>
</gene>
<dbReference type="InterPro" id="IPR050553">
    <property type="entry name" value="Thioredoxin_ResA/DsbE_sf"/>
</dbReference>
<dbReference type="Pfam" id="PF08534">
    <property type="entry name" value="Redoxin"/>
    <property type="match status" value="1"/>
</dbReference>
<organism evidence="6 8">
    <name type="scientific">Burkholderia latens</name>
    <dbReference type="NCBI Taxonomy" id="488446"/>
    <lineage>
        <taxon>Bacteria</taxon>
        <taxon>Pseudomonadati</taxon>
        <taxon>Pseudomonadota</taxon>
        <taxon>Betaproteobacteria</taxon>
        <taxon>Burkholderiales</taxon>
        <taxon>Burkholderiaceae</taxon>
        <taxon>Burkholderia</taxon>
        <taxon>Burkholderia cepacia complex</taxon>
    </lineage>
</organism>
<dbReference type="Proteomes" id="UP000494222">
    <property type="component" value="Unassembled WGS sequence"/>
</dbReference>
<evidence type="ECO:0000313" key="9">
    <source>
        <dbReference type="Proteomes" id="UP000494222"/>
    </source>
</evidence>
<dbReference type="GO" id="GO:0005886">
    <property type="term" value="C:plasma membrane"/>
    <property type="evidence" value="ECO:0007669"/>
    <property type="project" value="InterPro"/>
</dbReference>
<feature type="transmembrane region" description="Helical" evidence="4">
    <location>
        <begin position="40"/>
        <end position="61"/>
    </location>
</feature>
<dbReference type="PANTHER" id="PTHR42852">
    <property type="entry name" value="THIOL:DISULFIDE INTERCHANGE PROTEIN DSBE"/>
    <property type="match status" value="1"/>
</dbReference>
<dbReference type="EMBL" id="CABVPL010000006">
    <property type="protein sequence ID" value="VWB30118.1"/>
    <property type="molecule type" value="Genomic_DNA"/>
</dbReference>
<dbReference type="PANTHER" id="PTHR42852:SF18">
    <property type="entry name" value="CHROMOSOME UNDETERMINED SCAFFOLD_47, WHOLE GENOME SHOTGUN SEQUENCE"/>
    <property type="match status" value="1"/>
</dbReference>
<keyword evidence="2" id="KW-0201">Cytochrome c-type biogenesis</keyword>
<evidence type="ECO:0000313" key="6">
    <source>
        <dbReference type="EMBL" id="KAB0640492.1"/>
    </source>
</evidence>
<evidence type="ECO:0000259" key="5">
    <source>
        <dbReference type="PROSITE" id="PS51352"/>
    </source>
</evidence>
<dbReference type="InterPro" id="IPR013740">
    <property type="entry name" value="Redoxin"/>
</dbReference>
<dbReference type="InterPro" id="IPR036249">
    <property type="entry name" value="Thioredoxin-like_sf"/>
</dbReference>
<evidence type="ECO:0000256" key="2">
    <source>
        <dbReference type="ARBA" id="ARBA00022748"/>
    </source>
</evidence>
<dbReference type="EMBL" id="VZOJ01000044">
    <property type="protein sequence ID" value="KAB0640492.1"/>
    <property type="molecule type" value="Genomic_DNA"/>
</dbReference>
<feature type="transmembrane region" description="Helical" evidence="4">
    <location>
        <begin position="109"/>
        <end position="130"/>
    </location>
</feature>
<proteinExistence type="predicted"/>
<dbReference type="RefSeq" id="WP_151065414.1">
    <property type="nucleotide sequence ID" value="NZ_CABVPL010000006.1"/>
</dbReference>
<dbReference type="GO" id="GO:0030313">
    <property type="term" value="C:cell envelope"/>
    <property type="evidence" value="ECO:0007669"/>
    <property type="project" value="UniProtKB-SubCell"/>
</dbReference>
<dbReference type="GO" id="GO:0017004">
    <property type="term" value="P:cytochrome complex assembly"/>
    <property type="evidence" value="ECO:0007669"/>
    <property type="project" value="UniProtKB-KW"/>
</dbReference>
<feature type="transmembrane region" description="Helical" evidence="4">
    <location>
        <begin position="6"/>
        <end position="28"/>
    </location>
</feature>
<dbReference type="CDD" id="cd02966">
    <property type="entry name" value="TlpA_like_family"/>
    <property type="match status" value="1"/>
</dbReference>
<dbReference type="GeneID" id="99788532"/>
<dbReference type="InterPro" id="IPR017937">
    <property type="entry name" value="Thioredoxin_CS"/>
</dbReference>
<sequence>MLSLGPFSIRVVAVAAAALLAWLVARLIQRRPPDGRHKTASSLILDVLLLGLIAARIGYVAQWWHDYAAAPRSIVALGDGGFDWRIGIAAALMFAVWRLRRLPALRKPVAAGIVAGLAAWGIAQGTLATLQRVAPPFAAMQLEALDATPVLPQRFAGKPVVVNLWATWCAPCRREMPILEQAQRDHPELAVLMLNQGENAQAVRAFLEQQGLRFDNVLLDPSLHAMHAYGSRGLPTTLFFNANGELVESHMGEITAARLKDAVAQRFGQ</sequence>
<keyword evidence="4" id="KW-1133">Transmembrane helix</keyword>
<evidence type="ECO:0000313" key="7">
    <source>
        <dbReference type="EMBL" id="VWB30118.1"/>
    </source>
</evidence>
<dbReference type="Pfam" id="PF01790">
    <property type="entry name" value="LGT"/>
    <property type="match status" value="1"/>
</dbReference>
<reference evidence="7 9" key="2">
    <citation type="submission" date="2019-09" db="EMBL/GenBank/DDBJ databases">
        <authorList>
            <person name="Depoorter E."/>
        </authorList>
    </citation>
    <scope>NUCLEOTIDE SEQUENCE [LARGE SCALE GENOMIC DNA]</scope>
    <source>
        <strain evidence="7">LMG 24064</strain>
    </source>
</reference>
<keyword evidence="4" id="KW-0812">Transmembrane</keyword>
<keyword evidence="4" id="KW-0472">Membrane</keyword>
<dbReference type="PROSITE" id="PS00194">
    <property type="entry name" value="THIOREDOXIN_1"/>
    <property type="match status" value="1"/>
</dbReference>
<evidence type="ECO:0000256" key="1">
    <source>
        <dbReference type="ARBA" id="ARBA00004196"/>
    </source>
</evidence>
<evidence type="ECO:0000256" key="4">
    <source>
        <dbReference type="SAM" id="Phobius"/>
    </source>
</evidence>
<name>A0A6H9TBZ4_9BURK</name>
<dbReference type="GO" id="GO:0008961">
    <property type="term" value="F:phosphatidylglycerol-prolipoprotein diacylglyceryl transferase activity"/>
    <property type="evidence" value="ECO:0007669"/>
    <property type="project" value="InterPro"/>
</dbReference>
<protein>
    <submittedName>
        <fullName evidence="7">Redoxin</fullName>
    </submittedName>
    <submittedName>
        <fullName evidence="6">TlpA family protein disulfide reductase</fullName>
    </submittedName>
</protein>
<comment type="subcellular location">
    <subcellularLocation>
        <location evidence="1">Cell envelope</location>
    </subcellularLocation>
</comment>
<feature type="transmembrane region" description="Helical" evidence="4">
    <location>
        <begin position="81"/>
        <end position="97"/>
    </location>
</feature>
<accession>A0A6H9TBZ4</accession>
<keyword evidence="3" id="KW-0676">Redox-active center</keyword>
<dbReference type="Proteomes" id="UP000430232">
    <property type="component" value="Unassembled WGS sequence"/>
</dbReference>